<proteinExistence type="predicted"/>
<dbReference type="SUPFAM" id="SSF52058">
    <property type="entry name" value="L domain-like"/>
    <property type="match status" value="1"/>
</dbReference>
<dbReference type="EMBL" id="JAODBU010000002">
    <property type="protein sequence ID" value="MCT7397676.1"/>
    <property type="molecule type" value="Genomic_DNA"/>
</dbReference>
<dbReference type="RefSeq" id="WP_260978113.1">
    <property type="nucleotide sequence ID" value="NZ_JAODBU010000002.1"/>
</dbReference>
<reference evidence="1" key="1">
    <citation type="submission" date="2022-09" db="EMBL/GenBank/DDBJ databases">
        <title>Eubacterium sp. LFL-14 isolated from human feces.</title>
        <authorList>
            <person name="Liu F."/>
        </authorList>
    </citation>
    <scope>NUCLEOTIDE SEQUENCE</scope>
    <source>
        <strain evidence="1">LFL-14</strain>
    </source>
</reference>
<dbReference type="InterPro" id="IPR026906">
    <property type="entry name" value="LRR_5"/>
</dbReference>
<evidence type="ECO:0000313" key="1">
    <source>
        <dbReference type="EMBL" id="MCT7397676.1"/>
    </source>
</evidence>
<organism evidence="1 2">
    <name type="scientific">Eubacterium album</name>
    <dbReference type="NCBI Taxonomy" id="2978477"/>
    <lineage>
        <taxon>Bacteria</taxon>
        <taxon>Bacillati</taxon>
        <taxon>Bacillota</taxon>
        <taxon>Clostridia</taxon>
        <taxon>Eubacteriales</taxon>
        <taxon>Eubacteriaceae</taxon>
        <taxon>Eubacterium</taxon>
    </lineage>
</organism>
<dbReference type="Proteomes" id="UP001431199">
    <property type="component" value="Unassembled WGS sequence"/>
</dbReference>
<dbReference type="PANTHER" id="PTHR45661:SF3">
    <property type="entry name" value="IG-LIKE DOMAIN-CONTAINING PROTEIN"/>
    <property type="match status" value="1"/>
</dbReference>
<sequence>MKQLFEAFLGTIFVMLLSFCCLQLLLVNMQISTAKQYTQSVVEKIENSGLDDNVVDDIIAKTNESDQYQIIITPVSGYEDKTSYHIVLTYVVNTPIFDVLSKQDSTQEAKIDAYASVGGNYPKTTASLNEKHGNVVKTISISSGVTAEVFADGYTLIEGSGVLSDEYSASDNAWSNEGVENDITSIRIDADITEIPKYFFYGLENLKYVNLGDKITSIGAYAFSNCNSLKDVTIPNSVQSVGAYAFSDCNNLIDIYVDNSVKNVTVAPTYAERSRLFKDIIFLR</sequence>
<name>A0ABT2LWL1_9FIRM</name>
<dbReference type="InterPro" id="IPR053139">
    <property type="entry name" value="Surface_bspA-like"/>
</dbReference>
<keyword evidence="2" id="KW-1185">Reference proteome</keyword>
<protein>
    <submittedName>
        <fullName evidence="1">Leucine-rich repeat domain-containing protein</fullName>
    </submittedName>
</protein>
<dbReference type="Pfam" id="PF13306">
    <property type="entry name" value="LRR_5"/>
    <property type="match status" value="1"/>
</dbReference>
<dbReference type="InterPro" id="IPR032675">
    <property type="entry name" value="LRR_dom_sf"/>
</dbReference>
<dbReference type="Gene3D" id="3.80.10.10">
    <property type="entry name" value="Ribonuclease Inhibitor"/>
    <property type="match status" value="1"/>
</dbReference>
<accession>A0ABT2LWL1</accession>
<gene>
    <name evidence="1" type="ORF">N5B56_01075</name>
</gene>
<evidence type="ECO:0000313" key="2">
    <source>
        <dbReference type="Proteomes" id="UP001431199"/>
    </source>
</evidence>
<dbReference type="PANTHER" id="PTHR45661">
    <property type="entry name" value="SURFACE ANTIGEN"/>
    <property type="match status" value="1"/>
</dbReference>
<comment type="caution">
    <text evidence="1">The sequence shown here is derived from an EMBL/GenBank/DDBJ whole genome shotgun (WGS) entry which is preliminary data.</text>
</comment>